<dbReference type="InterPro" id="IPR040677">
    <property type="entry name" value="LPD7"/>
</dbReference>
<protein>
    <submittedName>
        <fullName evidence="6">MobA/MobL family protein</fullName>
    </submittedName>
</protein>
<comment type="similarity">
    <text evidence="1">Belongs to the MobA/MobL family.</text>
</comment>
<name>A0A7V6PCM8_9HYPH</name>
<dbReference type="AlphaFoldDB" id="A0A7V6PCM8"/>
<evidence type="ECO:0000259" key="4">
    <source>
        <dbReference type="Pfam" id="PF03389"/>
    </source>
</evidence>
<feature type="domain" description="MobA/MobL protein" evidence="4">
    <location>
        <begin position="25"/>
        <end position="233"/>
    </location>
</feature>
<organism evidence="6 7">
    <name type="scientific">Brucella intermedia</name>
    <dbReference type="NCBI Taxonomy" id="94625"/>
    <lineage>
        <taxon>Bacteria</taxon>
        <taxon>Pseudomonadati</taxon>
        <taxon>Pseudomonadota</taxon>
        <taxon>Alphaproteobacteria</taxon>
        <taxon>Hyphomicrobiales</taxon>
        <taxon>Brucellaceae</taxon>
        <taxon>Brucella/Ochrobactrum group</taxon>
        <taxon>Brucella</taxon>
    </lineage>
</organism>
<evidence type="ECO:0000256" key="3">
    <source>
        <dbReference type="SAM" id="MobiDB-lite"/>
    </source>
</evidence>
<feature type="domain" description="Large polyvalent protein-associated" evidence="5">
    <location>
        <begin position="423"/>
        <end position="491"/>
    </location>
</feature>
<keyword evidence="2" id="KW-0184">Conjugation</keyword>
<proteinExistence type="inferred from homology"/>
<evidence type="ECO:0000259" key="5">
    <source>
        <dbReference type="Pfam" id="PF18821"/>
    </source>
</evidence>
<feature type="region of interest" description="Disordered" evidence="3">
    <location>
        <begin position="589"/>
        <end position="626"/>
    </location>
</feature>
<dbReference type="InterPro" id="IPR005053">
    <property type="entry name" value="MobA_MobL"/>
</dbReference>
<sequence>MKTSLASDLALFRAEHQIFSRSKGRSSVAASAYRSASKMTDPRTGETFDYTDKGHVISTFIVAPENAPFWTQDREQVWGRAELAERRQDAQVGREWLITIPRDLPVNTWDSFAREIVAPWIATGAIADVAIHCPLDMYGQPQPHAHIMVTMRKLDASTETGFASKKNADLEALHASGGRYGGERGDVLKIQRERIADVMNTYLAAANSPRRVSHLSNAARELDQEPETTMGEQRIHTAKTRKKPDHVINEVANHRAIRAIKQALNQTEQEIMSEFPRMQSEKNGIRPKHQQDYKQRLMSQRLPGVDVKSDDLYMIDVKDPRQTRIQMRDGGWVEIANRKATVYGPQGMADKLGVAIVNADHADHIDRLPEQAAITKRGQKPRPRQQATPTGDIPASHKLPETMVESIADRWRSRGYTSVIESVDGCYIQIGQARIQDLGTEVRIHGKASDPAVNALLAKSLEEWGGELEAYGSQEFKDRLWLEAQRQGVKVFDQSGQPYEPSPAIRAQFEADRAKLDAQALDLEGIRQRKKVSDLMLEAANGNSKEALNDLKERDYHLWLLLTNFDEDQLAAFKSETVESIEANLDGFRAVGRDIEQEAGTPESASQAPSPDDEPEPKKTKAPQPA</sequence>
<gene>
    <name evidence="6" type="ORF">GXX48_13035</name>
</gene>
<accession>A0A7V6PCM8</accession>
<dbReference type="Proteomes" id="UP000551563">
    <property type="component" value="Unassembled WGS sequence"/>
</dbReference>
<feature type="region of interest" description="Disordered" evidence="3">
    <location>
        <begin position="373"/>
        <end position="397"/>
    </location>
</feature>
<comment type="caution">
    <text evidence="6">The sequence shown here is derived from an EMBL/GenBank/DDBJ whole genome shotgun (WGS) entry which is preliminary data.</text>
</comment>
<reference evidence="6 7" key="1">
    <citation type="journal article" date="2020" name="Biotechnol. Biofuels">
        <title>New insights from the biogas microbiome by comprehensive genome-resolved metagenomics of nearly 1600 species originating from multiple anaerobic digesters.</title>
        <authorList>
            <person name="Campanaro S."/>
            <person name="Treu L."/>
            <person name="Rodriguez-R L.M."/>
            <person name="Kovalovszki A."/>
            <person name="Ziels R.M."/>
            <person name="Maus I."/>
            <person name="Zhu X."/>
            <person name="Kougias P.G."/>
            <person name="Basile A."/>
            <person name="Luo G."/>
            <person name="Schluter A."/>
            <person name="Konstantinidis K.T."/>
            <person name="Angelidaki I."/>
        </authorList>
    </citation>
    <scope>NUCLEOTIDE SEQUENCE [LARGE SCALE GENOMIC DNA]</scope>
    <source>
        <strain evidence="6">AS04akNAM_66</strain>
    </source>
</reference>
<evidence type="ECO:0000313" key="7">
    <source>
        <dbReference type="Proteomes" id="UP000551563"/>
    </source>
</evidence>
<evidence type="ECO:0000313" key="6">
    <source>
        <dbReference type="EMBL" id="HHV68554.1"/>
    </source>
</evidence>
<evidence type="ECO:0000256" key="2">
    <source>
        <dbReference type="ARBA" id="ARBA00022971"/>
    </source>
</evidence>
<dbReference type="Pfam" id="PF03389">
    <property type="entry name" value="MobA_MobL"/>
    <property type="match status" value="1"/>
</dbReference>
<dbReference type="Gene3D" id="3.30.930.30">
    <property type="match status" value="1"/>
</dbReference>
<dbReference type="EMBL" id="DUMN01000371">
    <property type="protein sequence ID" value="HHV68554.1"/>
    <property type="molecule type" value="Genomic_DNA"/>
</dbReference>
<dbReference type="Pfam" id="PF18821">
    <property type="entry name" value="LPD7"/>
    <property type="match status" value="1"/>
</dbReference>
<evidence type="ECO:0000256" key="1">
    <source>
        <dbReference type="ARBA" id="ARBA00010873"/>
    </source>
</evidence>